<sequence>MRQEMGIQNIPNKKCSSIRFLINYLLMAIITIYFLRIGLIDIAYPIIFSRFIFPQSDNFNSYQKLLANLTFGIDVSTFMTAMIFLYIFAYLGEIKNLTQTQSMLYNSERYNSNVLDESLDQFEVLSARSHKSTLTPVYNPLSSTMIDFRHSNDEASQYKQRIKTQVYQKNTKNIINSSFLTSEYNQNY</sequence>
<dbReference type="InParanoid" id="A0A078BCX9"/>
<feature type="transmembrane region" description="Helical" evidence="1">
    <location>
        <begin position="67"/>
        <end position="91"/>
    </location>
</feature>
<keyword evidence="1" id="KW-0812">Transmembrane</keyword>
<keyword evidence="3" id="KW-1185">Reference proteome</keyword>
<evidence type="ECO:0000256" key="1">
    <source>
        <dbReference type="SAM" id="Phobius"/>
    </source>
</evidence>
<feature type="transmembrane region" description="Helical" evidence="1">
    <location>
        <begin position="21"/>
        <end position="47"/>
    </location>
</feature>
<reference evidence="2 3" key="1">
    <citation type="submission" date="2014-06" db="EMBL/GenBank/DDBJ databases">
        <authorList>
            <person name="Swart Estienne"/>
        </authorList>
    </citation>
    <scope>NUCLEOTIDE SEQUENCE [LARGE SCALE GENOMIC DNA]</scope>
    <source>
        <strain evidence="2 3">130c</strain>
    </source>
</reference>
<dbReference type="Proteomes" id="UP000039865">
    <property type="component" value="Unassembled WGS sequence"/>
</dbReference>
<dbReference type="EMBL" id="CCKQ01019433">
    <property type="protein sequence ID" value="CDW91448.1"/>
    <property type="molecule type" value="Genomic_DNA"/>
</dbReference>
<proteinExistence type="predicted"/>
<dbReference type="AlphaFoldDB" id="A0A078BCX9"/>
<gene>
    <name evidence="2" type="primary">Contig4141.g4427</name>
    <name evidence="2" type="ORF">STYLEM_20603</name>
</gene>
<keyword evidence="1" id="KW-0472">Membrane</keyword>
<evidence type="ECO:0000313" key="3">
    <source>
        <dbReference type="Proteomes" id="UP000039865"/>
    </source>
</evidence>
<evidence type="ECO:0000313" key="2">
    <source>
        <dbReference type="EMBL" id="CDW91448.1"/>
    </source>
</evidence>
<name>A0A078BCX9_STYLE</name>
<keyword evidence="1" id="KW-1133">Transmembrane helix</keyword>
<accession>A0A078BCX9</accession>
<protein>
    <submittedName>
        <fullName evidence="2">Uncharacterized protein</fullName>
    </submittedName>
</protein>
<organism evidence="2 3">
    <name type="scientific">Stylonychia lemnae</name>
    <name type="common">Ciliate</name>
    <dbReference type="NCBI Taxonomy" id="5949"/>
    <lineage>
        <taxon>Eukaryota</taxon>
        <taxon>Sar</taxon>
        <taxon>Alveolata</taxon>
        <taxon>Ciliophora</taxon>
        <taxon>Intramacronucleata</taxon>
        <taxon>Spirotrichea</taxon>
        <taxon>Stichotrichia</taxon>
        <taxon>Sporadotrichida</taxon>
        <taxon>Oxytrichidae</taxon>
        <taxon>Stylonychinae</taxon>
        <taxon>Stylonychia</taxon>
    </lineage>
</organism>